<dbReference type="AlphaFoldDB" id="A0A8G0LNU2"/>
<proteinExistence type="predicted"/>
<gene>
    <name evidence="1" type="ORF">H0G86_011647</name>
</gene>
<name>A0A8G0LNU2_9HYPO</name>
<protein>
    <submittedName>
        <fullName evidence="1">Uncharacterized protein</fullName>
    </submittedName>
</protein>
<evidence type="ECO:0000313" key="1">
    <source>
        <dbReference type="EMBL" id="QYT04744.1"/>
    </source>
</evidence>
<evidence type="ECO:0000313" key="2">
    <source>
        <dbReference type="Proteomes" id="UP000826661"/>
    </source>
</evidence>
<dbReference type="EMBL" id="CP075869">
    <property type="protein sequence ID" value="QYT04744.1"/>
    <property type="molecule type" value="Genomic_DNA"/>
</dbReference>
<keyword evidence="2" id="KW-1185">Reference proteome</keyword>
<dbReference type="Proteomes" id="UP000826661">
    <property type="component" value="Chromosome VI"/>
</dbReference>
<dbReference type="PANTHER" id="PTHR40619:SF3">
    <property type="entry name" value="FUNGAL STAND N-TERMINAL GOODBYE DOMAIN-CONTAINING PROTEIN"/>
    <property type="match status" value="1"/>
</dbReference>
<organism evidence="1 2">
    <name type="scientific">Trichoderma simmonsii</name>
    <dbReference type="NCBI Taxonomy" id="1491479"/>
    <lineage>
        <taxon>Eukaryota</taxon>
        <taxon>Fungi</taxon>
        <taxon>Dikarya</taxon>
        <taxon>Ascomycota</taxon>
        <taxon>Pezizomycotina</taxon>
        <taxon>Sordariomycetes</taxon>
        <taxon>Hypocreomycetidae</taxon>
        <taxon>Hypocreales</taxon>
        <taxon>Hypocreaceae</taxon>
        <taxon>Trichoderma</taxon>
    </lineage>
</organism>
<dbReference type="PANTHER" id="PTHR40619">
    <property type="entry name" value="FUNGAL STAND N-TERMINAL GOODBYE DOMAIN-CONTAINING PROTEIN"/>
    <property type="match status" value="1"/>
</dbReference>
<accession>A0A8G0LNU2</accession>
<reference evidence="1 2" key="1">
    <citation type="journal article" date="2021" name="BMC Genomics">
        <title>Telomere-to-telomere genome assembly of asparaginase-producing Trichoderma simmonsii.</title>
        <authorList>
            <person name="Chung D."/>
            <person name="Kwon Y.M."/>
            <person name="Yang Y."/>
        </authorList>
    </citation>
    <scope>NUCLEOTIDE SEQUENCE [LARGE SCALE GENOMIC DNA]</scope>
    <source>
        <strain evidence="1 2">GH-Sj1</strain>
    </source>
</reference>
<sequence length="630" mass="71834">MAHTTDNVRQWIEHKAPEYDPAWAWKKAMEKYTSPPASERLEKRKHSFLAFMNKFLQVYQDKNAKVVRFDGSTTWEEVQEEATAAFDEYAHQGRSWRHPFRSSGRLFGVVACRIEFLIQLIPRGDYLGILCAGLTLVYNAARRKKDIRGIIIRVLDSLSEHIEGSKSYIRMYAWNEDIRQKTEDLYIVILEAVEAITNWLRHPIGESFKCFVQQGDYGKDLEAKLTMNIQDKANAFSAAVSSSLHTMVHTIHHNVLSVAENVEKINGGVAAVGRGVDEVRGDVTRGFSAVNGGIEALGLRALNSLEEYFYGLSKDVEWRFDELEERQRNWIEAKRDVQNINYVNFTAIVMPQYVQPAITIPHLLALLSQQPLASSENPFEQTLERIRVERDFVLFLGRSLSPDRQASISFVMQNYQFQQWFKSMTSQTLIIHSMDLNIGPSEIVSPLSYMCAMLSQATAIHNHSYPLAFFCRLHIDSEDNARGARGMLRSLTAQVLVALAHTQQHPDLSFLGYVELQAIQAQDLPSMCRLFEELLKRIGTGVIFCILDGSAWFENEYYASEMHVVMQFLNSLVEAIERSHSGLVFKILLTNALMSQYSRDWFPSGMELCTPTTGVMEGMTFNSLAMFIEQ</sequence>